<evidence type="ECO:0000313" key="6">
    <source>
        <dbReference type="Proteomes" id="UP000307943"/>
    </source>
</evidence>
<dbReference type="SFLD" id="SFLDG01129">
    <property type="entry name" value="C1.5:_HAD__Beta-PGM__Phosphata"/>
    <property type="match status" value="1"/>
</dbReference>
<dbReference type="PANTHER" id="PTHR46470">
    <property type="entry name" value="N-ACYLNEURAMINATE-9-PHOSPHATASE"/>
    <property type="match status" value="1"/>
</dbReference>
<dbReference type="SUPFAM" id="SSF56784">
    <property type="entry name" value="HAD-like"/>
    <property type="match status" value="1"/>
</dbReference>
<dbReference type="Gene3D" id="3.40.50.1000">
    <property type="entry name" value="HAD superfamily/HAD-like"/>
    <property type="match status" value="1"/>
</dbReference>
<evidence type="ECO:0000256" key="1">
    <source>
        <dbReference type="ARBA" id="ARBA00001946"/>
    </source>
</evidence>
<comment type="caution">
    <text evidence="5">The sequence shown here is derived from an EMBL/GenBank/DDBJ whole genome shotgun (WGS) entry which is preliminary data.</text>
</comment>
<evidence type="ECO:0000313" key="5">
    <source>
        <dbReference type="EMBL" id="TNJ61829.1"/>
    </source>
</evidence>
<dbReference type="InterPro" id="IPR051400">
    <property type="entry name" value="HAD-like_hydrolase"/>
</dbReference>
<dbReference type="SFLD" id="SFLDS00003">
    <property type="entry name" value="Haloacid_Dehalogenase"/>
    <property type="match status" value="1"/>
</dbReference>
<comment type="cofactor">
    <cofactor evidence="1">
        <name>Mg(2+)</name>
        <dbReference type="ChEBI" id="CHEBI:18420"/>
    </cofactor>
</comment>
<proteinExistence type="predicted"/>
<gene>
    <name evidence="5" type="ORF">FE784_33620</name>
</gene>
<dbReference type="PRINTS" id="PR00413">
    <property type="entry name" value="HADHALOGNASE"/>
</dbReference>
<dbReference type="EMBL" id="VDCQ01000071">
    <property type="protein sequence ID" value="TNJ61829.1"/>
    <property type="molecule type" value="Genomic_DNA"/>
</dbReference>
<evidence type="ECO:0000256" key="2">
    <source>
        <dbReference type="ARBA" id="ARBA00022723"/>
    </source>
</evidence>
<protein>
    <submittedName>
        <fullName evidence="5">HAD family hydrolase</fullName>
    </submittedName>
</protein>
<keyword evidence="6" id="KW-1185">Reference proteome</keyword>
<sequence length="251" mass="27909">MKRPFTPRNTKAVFFDMNNTLIDPAASFDSCFLNVLVDFAGRWDDGEGQLEPRRVLETYKTEWSKTASRLRAKPAAIEAVKKQCLEAALRHYPFLVNDAFVASFFREMRNQVREHAVPLPHAHETIAKLSAFYKIGIITNGSKEHQEKVIGKLNLSSYVTVDRIFASSKGGVRKPHPAIFQNAARAMGVRSSEAVMVGDSWKNDVTGALKSGMNAVWLNRSSDKKSSPRKVGKLEVPVVSGLKQLGELFGT</sequence>
<dbReference type="NCBIfam" id="TIGR01549">
    <property type="entry name" value="HAD-SF-IA-v1"/>
    <property type="match status" value="1"/>
</dbReference>
<dbReference type="InterPro" id="IPR036412">
    <property type="entry name" value="HAD-like_sf"/>
</dbReference>
<dbReference type="GO" id="GO:0046872">
    <property type="term" value="F:metal ion binding"/>
    <property type="evidence" value="ECO:0007669"/>
    <property type="project" value="UniProtKB-KW"/>
</dbReference>
<dbReference type="Gene3D" id="1.20.120.710">
    <property type="entry name" value="Haloacid dehalogenase hydrolase-like domain"/>
    <property type="match status" value="1"/>
</dbReference>
<dbReference type="OrthoDB" id="25198at2"/>
<dbReference type="InterPro" id="IPR023214">
    <property type="entry name" value="HAD_sf"/>
</dbReference>
<dbReference type="AlphaFoldDB" id="A0A5C4T110"/>
<evidence type="ECO:0000256" key="4">
    <source>
        <dbReference type="ARBA" id="ARBA00022842"/>
    </source>
</evidence>
<name>A0A5C4T110_9BACL</name>
<reference evidence="5 6" key="1">
    <citation type="submission" date="2019-05" db="EMBL/GenBank/DDBJ databases">
        <title>We sequenced the genome of Paenibacillus hemerocallicola KCTC 33185 for further insight into its adaptation and study the phylogeny of Paenibacillus.</title>
        <authorList>
            <person name="Narsing Rao M.P."/>
        </authorList>
    </citation>
    <scope>NUCLEOTIDE SEQUENCE [LARGE SCALE GENOMIC DNA]</scope>
    <source>
        <strain evidence="5 6">KCTC 33185</strain>
    </source>
</reference>
<dbReference type="InterPro" id="IPR006439">
    <property type="entry name" value="HAD-SF_hydro_IA"/>
</dbReference>
<evidence type="ECO:0000256" key="3">
    <source>
        <dbReference type="ARBA" id="ARBA00022801"/>
    </source>
</evidence>
<organism evidence="5 6">
    <name type="scientific">Paenibacillus hemerocallicola</name>
    <dbReference type="NCBI Taxonomy" id="1172614"/>
    <lineage>
        <taxon>Bacteria</taxon>
        <taxon>Bacillati</taxon>
        <taxon>Bacillota</taxon>
        <taxon>Bacilli</taxon>
        <taxon>Bacillales</taxon>
        <taxon>Paenibacillaceae</taxon>
        <taxon>Paenibacillus</taxon>
    </lineage>
</organism>
<dbReference type="GO" id="GO:0016791">
    <property type="term" value="F:phosphatase activity"/>
    <property type="evidence" value="ECO:0007669"/>
    <property type="project" value="TreeGrafter"/>
</dbReference>
<dbReference type="PANTHER" id="PTHR46470:SF2">
    <property type="entry name" value="GLYCERALDEHYDE 3-PHOSPHATE PHOSPHATASE"/>
    <property type="match status" value="1"/>
</dbReference>
<accession>A0A5C4T110</accession>
<keyword evidence="4" id="KW-0460">Magnesium</keyword>
<dbReference type="GO" id="GO:0044281">
    <property type="term" value="P:small molecule metabolic process"/>
    <property type="evidence" value="ECO:0007669"/>
    <property type="project" value="UniProtKB-ARBA"/>
</dbReference>
<dbReference type="Proteomes" id="UP000307943">
    <property type="component" value="Unassembled WGS sequence"/>
</dbReference>
<keyword evidence="2" id="KW-0479">Metal-binding</keyword>
<keyword evidence="3 5" id="KW-0378">Hydrolase</keyword>
<dbReference type="Pfam" id="PF00702">
    <property type="entry name" value="Hydrolase"/>
    <property type="match status" value="1"/>
</dbReference>
<dbReference type="NCBIfam" id="TIGR01509">
    <property type="entry name" value="HAD-SF-IA-v3"/>
    <property type="match status" value="1"/>
</dbReference>
<dbReference type="RefSeq" id="WP_139606634.1">
    <property type="nucleotide sequence ID" value="NZ_VDCQ01000071.1"/>
</dbReference>